<accession>A0A7I4Y838</accession>
<name>A0A7I4Y838_HAECO</name>
<keyword evidence="1" id="KW-1185">Reference proteome</keyword>
<protein>
    <submittedName>
        <fullName evidence="2">Secreted protein</fullName>
    </submittedName>
</protein>
<proteinExistence type="predicted"/>
<evidence type="ECO:0000313" key="1">
    <source>
        <dbReference type="Proteomes" id="UP000025227"/>
    </source>
</evidence>
<dbReference type="AlphaFoldDB" id="A0A7I4Y838"/>
<dbReference type="Proteomes" id="UP000025227">
    <property type="component" value="Unplaced"/>
</dbReference>
<evidence type="ECO:0000313" key="2">
    <source>
        <dbReference type="WBParaSite" id="HCON_00064020-00001"/>
    </source>
</evidence>
<organism evidence="1 2">
    <name type="scientific">Haemonchus contortus</name>
    <name type="common">Barber pole worm</name>
    <dbReference type="NCBI Taxonomy" id="6289"/>
    <lineage>
        <taxon>Eukaryota</taxon>
        <taxon>Metazoa</taxon>
        <taxon>Ecdysozoa</taxon>
        <taxon>Nematoda</taxon>
        <taxon>Chromadorea</taxon>
        <taxon>Rhabditida</taxon>
        <taxon>Rhabditina</taxon>
        <taxon>Rhabditomorpha</taxon>
        <taxon>Strongyloidea</taxon>
        <taxon>Trichostrongylidae</taxon>
        <taxon>Haemonchus</taxon>
    </lineage>
</organism>
<dbReference type="WBParaSite" id="HCON_00064020-00001">
    <property type="protein sequence ID" value="HCON_00064020-00001"/>
    <property type="gene ID" value="HCON_00064020"/>
</dbReference>
<reference evidence="2" key="1">
    <citation type="submission" date="2020-12" db="UniProtKB">
        <authorList>
            <consortium name="WormBaseParasite"/>
        </authorList>
    </citation>
    <scope>IDENTIFICATION</scope>
    <source>
        <strain evidence="2">MHco3</strain>
    </source>
</reference>
<sequence length="112" mass="12599">MNTRWSIFTICGCFHSPGPLARLIAPPVARTVEEAALVMGVAEDGPEQIARSVERPIVDYERCLLKVRFQAPVIRIWTKKKMARQWKIGEIRRRGNNAKRVPVMAGGISLCL</sequence>